<protein>
    <recommendedName>
        <fullName evidence="4">Secreted protein</fullName>
    </recommendedName>
</protein>
<evidence type="ECO:0000313" key="3">
    <source>
        <dbReference type="Proteomes" id="UP001321473"/>
    </source>
</evidence>
<evidence type="ECO:0000256" key="1">
    <source>
        <dbReference type="SAM" id="SignalP"/>
    </source>
</evidence>
<evidence type="ECO:0000313" key="2">
    <source>
        <dbReference type="EMBL" id="KAK8765428.1"/>
    </source>
</evidence>
<reference evidence="2 3" key="1">
    <citation type="journal article" date="2023" name="Arcadia Sci">
        <title>De novo assembly of a long-read Amblyomma americanum tick genome.</title>
        <authorList>
            <person name="Chou S."/>
            <person name="Poskanzer K.E."/>
            <person name="Rollins M."/>
            <person name="Thuy-Boun P.S."/>
        </authorList>
    </citation>
    <scope>NUCLEOTIDE SEQUENCE [LARGE SCALE GENOMIC DNA]</scope>
    <source>
        <strain evidence="2">F_SG_1</strain>
        <tissue evidence="2">Salivary glands</tissue>
    </source>
</reference>
<dbReference type="Proteomes" id="UP001321473">
    <property type="component" value="Unassembled WGS sequence"/>
</dbReference>
<evidence type="ECO:0008006" key="4">
    <source>
        <dbReference type="Google" id="ProtNLM"/>
    </source>
</evidence>
<comment type="caution">
    <text evidence="2">The sequence shown here is derived from an EMBL/GenBank/DDBJ whole genome shotgun (WGS) entry which is preliminary data.</text>
</comment>
<keyword evidence="1" id="KW-0732">Signal</keyword>
<sequence>MNLLAIAGLMFIVFLLASYGDGLGSCKYKLTSFQAETLTRFFTIFSTGTQNIMFTFLTWSLDFLPVFQTSAIKTRRCFP</sequence>
<name>A0AAQ4DSI8_AMBAM</name>
<keyword evidence="3" id="KW-1185">Reference proteome</keyword>
<organism evidence="2 3">
    <name type="scientific">Amblyomma americanum</name>
    <name type="common">Lone star tick</name>
    <dbReference type="NCBI Taxonomy" id="6943"/>
    <lineage>
        <taxon>Eukaryota</taxon>
        <taxon>Metazoa</taxon>
        <taxon>Ecdysozoa</taxon>
        <taxon>Arthropoda</taxon>
        <taxon>Chelicerata</taxon>
        <taxon>Arachnida</taxon>
        <taxon>Acari</taxon>
        <taxon>Parasitiformes</taxon>
        <taxon>Ixodida</taxon>
        <taxon>Ixodoidea</taxon>
        <taxon>Ixodidae</taxon>
        <taxon>Amblyomminae</taxon>
        <taxon>Amblyomma</taxon>
    </lineage>
</organism>
<dbReference type="EMBL" id="JARKHS020027389">
    <property type="protein sequence ID" value="KAK8765428.1"/>
    <property type="molecule type" value="Genomic_DNA"/>
</dbReference>
<gene>
    <name evidence="2" type="ORF">V5799_031961</name>
</gene>
<proteinExistence type="predicted"/>
<accession>A0AAQ4DSI8</accession>
<feature type="signal peptide" evidence="1">
    <location>
        <begin position="1"/>
        <end position="22"/>
    </location>
</feature>
<dbReference type="AlphaFoldDB" id="A0AAQ4DSI8"/>
<feature type="chain" id="PRO_5042997452" description="Secreted protein" evidence="1">
    <location>
        <begin position="23"/>
        <end position="79"/>
    </location>
</feature>